<dbReference type="CDD" id="cd03469">
    <property type="entry name" value="Rieske_RO_Alpha_N"/>
    <property type="match status" value="1"/>
</dbReference>
<keyword evidence="5 10" id="KW-1133">Transmembrane helix</keyword>
<evidence type="ECO:0000256" key="9">
    <source>
        <dbReference type="ARBA" id="ARBA00023136"/>
    </source>
</evidence>
<evidence type="ECO:0000259" key="11">
    <source>
        <dbReference type="PROSITE" id="PS51296"/>
    </source>
</evidence>
<keyword evidence="2 10" id="KW-0812">Transmembrane</keyword>
<dbReference type="Gene3D" id="2.102.10.10">
    <property type="entry name" value="Rieske [2Fe-2S] iron-sulphur domain"/>
    <property type="match status" value="1"/>
</dbReference>
<evidence type="ECO:0000313" key="13">
    <source>
        <dbReference type="Proteomes" id="UP001152759"/>
    </source>
</evidence>
<evidence type="ECO:0000256" key="4">
    <source>
        <dbReference type="ARBA" id="ARBA00022723"/>
    </source>
</evidence>
<dbReference type="PROSITE" id="PS51296">
    <property type="entry name" value="RIESKE"/>
    <property type="match status" value="1"/>
</dbReference>
<feature type="domain" description="Rieske" evidence="11">
    <location>
        <begin position="132"/>
        <end position="230"/>
    </location>
</feature>
<evidence type="ECO:0000256" key="6">
    <source>
        <dbReference type="ARBA" id="ARBA00023002"/>
    </source>
</evidence>
<dbReference type="PANTHER" id="PTHR21266:SF32">
    <property type="entry name" value="CHOLESTEROL 7-DESATURASE NVD"/>
    <property type="match status" value="1"/>
</dbReference>
<dbReference type="SUPFAM" id="SSF50022">
    <property type="entry name" value="ISP domain"/>
    <property type="match status" value="1"/>
</dbReference>
<proteinExistence type="predicted"/>
<organism evidence="12 13">
    <name type="scientific">Bemisia tabaci</name>
    <name type="common">Sweetpotato whitefly</name>
    <name type="synonym">Aleurodes tabaci</name>
    <dbReference type="NCBI Taxonomy" id="7038"/>
    <lineage>
        <taxon>Eukaryota</taxon>
        <taxon>Metazoa</taxon>
        <taxon>Ecdysozoa</taxon>
        <taxon>Arthropoda</taxon>
        <taxon>Hexapoda</taxon>
        <taxon>Insecta</taxon>
        <taxon>Pterygota</taxon>
        <taxon>Neoptera</taxon>
        <taxon>Paraneoptera</taxon>
        <taxon>Hemiptera</taxon>
        <taxon>Sternorrhyncha</taxon>
        <taxon>Aleyrodoidea</taxon>
        <taxon>Aleyrodidae</taxon>
        <taxon>Aleyrodinae</taxon>
        <taxon>Bemisia</taxon>
    </lineage>
</organism>
<evidence type="ECO:0000256" key="1">
    <source>
        <dbReference type="ARBA" id="ARBA00004370"/>
    </source>
</evidence>
<dbReference type="InterPro" id="IPR036922">
    <property type="entry name" value="Rieske_2Fe-2S_sf"/>
</dbReference>
<reference evidence="12" key="1">
    <citation type="submission" date="2021-12" db="EMBL/GenBank/DDBJ databases">
        <authorList>
            <person name="King R."/>
        </authorList>
    </citation>
    <scope>NUCLEOTIDE SEQUENCE</scope>
</reference>
<keyword evidence="6" id="KW-0560">Oxidoreductase</keyword>
<dbReference type="GO" id="GO:0016491">
    <property type="term" value="F:oxidoreductase activity"/>
    <property type="evidence" value="ECO:0007669"/>
    <property type="project" value="UniProtKB-KW"/>
</dbReference>
<evidence type="ECO:0000313" key="12">
    <source>
        <dbReference type="EMBL" id="CAH0382151.1"/>
    </source>
</evidence>
<dbReference type="GO" id="GO:0046872">
    <property type="term" value="F:metal ion binding"/>
    <property type="evidence" value="ECO:0007669"/>
    <property type="project" value="UniProtKB-KW"/>
</dbReference>
<dbReference type="GO" id="GO:0005737">
    <property type="term" value="C:cytoplasm"/>
    <property type="evidence" value="ECO:0007669"/>
    <property type="project" value="TreeGrafter"/>
</dbReference>
<dbReference type="Pfam" id="PF00355">
    <property type="entry name" value="Rieske"/>
    <property type="match status" value="1"/>
</dbReference>
<evidence type="ECO:0000256" key="10">
    <source>
        <dbReference type="SAM" id="Phobius"/>
    </source>
</evidence>
<dbReference type="Proteomes" id="UP001152759">
    <property type="component" value="Chromosome 1"/>
</dbReference>
<dbReference type="GO" id="GO:0051537">
    <property type="term" value="F:2 iron, 2 sulfur cluster binding"/>
    <property type="evidence" value="ECO:0007669"/>
    <property type="project" value="UniProtKB-KW"/>
</dbReference>
<protein>
    <recommendedName>
        <fullName evidence="11">Rieske domain-containing protein</fullName>
    </recommendedName>
</protein>
<sequence>MDLQYFWDHFLGAGPSDINDTLLIQEFYAKWDTMAEKSWTGAGLKFIVMNVIYLIQQISLWFLVPTIIFAYLCYYFIIRPKNYVRDLSEVGYDYFIEQAATRHQKKSIQQLVKNIRKTSKIGNIPPVYPNGWFNILESSEVSKNQVKYVTALGENFAVFRTPEGKVHIMDAYCPHLGANMGLGGVVRGDCLECPFHGWQFDGNSGKCTSVPYSEKGKLFKVEFVAFAGLSAFQNKFHRKNYIHIPGVYA</sequence>
<keyword evidence="7" id="KW-0408">Iron</keyword>
<keyword evidence="8" id="KW-0411">Iron-sulfur</keyword>
<comment type="subcellular location">
    <subcellularLocation>
        <location evidence="1">Membrane</location>
    </subcellularLocation>
</comment>
<dbReference type="GO" id="GO:0016020">
    <property type="term" value="C:membrane"/>
    <property type="evidence" value="ECO:0007669"/>
    <property type="project" value="UniProtKB-SubCell"/>
</dbReference>
<evidence type="ECO:0000256" key="5">
    <source>
        <dbReference type="ARBA" id="ARBA00022989"/>
    </source>
</evidence>
<evidence type="ECO:0000256" key="7">
    <source>
        <dbReference type="ARBA" id="ARBA00023004"/>
    </source>
</evidence>
<evidence type="ECO:0000256" key="8">
    <source>
        <dbReference type="ARBA" id="ARBA00023014"/>
    </source>
</evidence>
<keyword evidence="9 10" id="KW-0472">Membrane</keyword>
<dbReference type="AlphaFoldDB" id="A0A9P0A1Q6"/>
<evidence type="ECO:0000256" key="3">
    <source>
        <dbReference type="ARBA" id="ARBA00022714"/>
    </source>
</evidence>
<name>A0A9P0A1Q6_BEMTA</name>
<keyword evidence="3" id="KW-0001">2Fe-2S</keyword>
<dbReference type="PANTHER" id="PTHR21266">
    <property type="entry name" value="IRON-SULFUR DOMAIN CONTAINING PROTEIN"/>
    <property type="match status" value="1"/>
</dbReference>
<dbReference type="InterPro" id="IPR017941">
    <property type="entry name" value="Rieske_2Fe-2S"/>
</dbReference>
<keyword evidence="4" id="KW-0479">Metal-binding</keyword>
<evidence type="ECO:0000256" key="2">
    <source>
        <dbReference type="ARBA" id="ARBA00022692"/>
    </source>
</evidence>
<feature type="transmembrane region" description="Helical" evidence="10">
    <location>
        <begin position="58"/>
        <end position="78"/>
    </location>
</feature>
<dbReference type="EMBL" id="OU963862">
    <property type="protein sequence ID" value="CAH0382151.1"/>
    <property type="molecule type" value="Genomic_DNA"/>
</dbReference>
<gene>
    <name evidence="12" type="ORF">BEMITA_LOCUS1729</name>
</gene>
<dbReference type="InterPro" id="IPR050584">
    <property type="entry name" value="Cholesterol_7-desaturase"/>
</dbReference>
<keyword evidence="13" id="KW-1185">Reference proteome</keyword>
<accession>A0A9P0A1Q6</accession>